<dbReference type="AlphaFoldDB" id="A0A1I8B0T1"/>
<feature type="domain" description="BTB" evidence="1">
    <location>
        <begin position="131"/>
        <end position="199"/>
    </location>
</feature>
<dbReference type="CDD" id="cd18186">
    <property type="entry name" value="BTB_POZ_ZBTB_KLHL-like"/>
    <property type="match status" value="1"/>
</dbReference>
<organism evidence="2 3">
    <name type="scientific">Meloidogyne hapla</name>
    <name type="common">Root-knot nematode worm</name>
    <dbReference type="NCBI Taxonomy" id="6305"/>
    <lineage>
        <taxon>Eukaryota</taxon>
        <taxon>Metazoa</taxon>
        <taxon>Ecdysozoa</taxon>
        <taxon>Nematoda</taxon>
        <taxon>Chromadorea</taxon>
        <taxon>Rhabditida</taxon>
        <taxon>Tylenchina</taxon>
        <taxon>Tylenchomorpha</taxon>
        <taxon>Tylenchoidea</taxon>
        <taxon>Meloidogynidae</taxon>
        <taxon>Meloidogyninae</taxon>
        <taxon>Meloidogyne</taxon>
    </lineage>
</organism>
<protein>
    <submittedName>
        <fullName evidence="3">BTB domain-containing protein</fullName>
    </submittedName>
</protein>
<evidence type="ECO:0000259" key="1">
    <source>
        <dbReference type="PROSITE" id="PS50097"/>
    </source>
</evidence>
<dbReference type="WBParaSite" id="MhA1_Contig120.frz3.gene13">
    <property type="protein sequence ID" value="MhA1_Contig120.frz3.gene13"/>
    <property type="gene ID" value="MhA1_Contig120.frz3.gene13"/>
</dbReference>
<name>A0A1I8B0T1_MELHA</name>
<proteinExistence type="predicted"/>
<dbReference type="Gene3D" id="3.30.710.10">
    <property type="entry name" value="Potassium Channel Kv1.1, Chain A"/>
    <property type="match status" value="1"/>
</dbReference>
<dbReference type="InterPro" id="IPR011333">
    <property type="entry name" value="SKP1/BTB/POZ_sf"/>
</dbReference>
<accession>A0A1I8B0T1</accession>
<dbReference type="SUPFAM" id="SSF54695">
    <property type="entry name" value="POZ domain"/>
    <property type="match status" value="1"/>
</dbReference>
<evidence type="ECO:0000313" key="2">
    <source>
        <dbReference type="Proteomes" id="UP000095281"/>
    </source>
</evidence>
<dbReference type="SMART" id="SM00225">
    <property type="entry name" value="BTB"/>
    <property type="match status" value="1"/>
</dbReference>
<reference evidence="3" key="1">
    <citation type="submission" date="2016-11" db="UniProtKB">
        <authorList>
            <consortium name="WormBaseParasite"/>
        </authorList>
    </citation>
    <scope>IDENTIFICATION</scope>
</reference>
<dbReference type="Pfam" id="PF00651">
    <property type="entry name" value="BTB"/>
    <property type="match status" value="1"/>
</dbReference>
<keyword evidence="2" id="KW-1185">Reference proteome</keyword>
<dbReference type="PANTHER" id="PTHR24413">
    <property type="entry name" value="SPECKLE-TYPE POZ PROTEIN"/>
    <property type="match status" value="1"/>
</dbReference>
<dbReference type="Proteomes" id="UP000095281">
    <property type="component" value="Unplaced"/>
</dbReference>
<evidence type="ECO:0000313" key="3">
    <source>
        <dbReference type="WBParaSite" id="MhA1_Contig120.frz3.gene13"/>
    </source>
</evidence>
<sequence length="262" mass="30336">MFTAVEWELILEIYKTESVNELDGTVGIWLRQIGPNTFNDFVNTKYKIYAIKNFKRVDISRSTNKLENQQKMGFSTFNLGDVISSKHESSNGKMIYEGSVFIFCEVEIARHNPIADLQNKYQKMLKEETFTDCVFKVGDEVIKAHRCVLVQNNEVFKKMFGETGMIEAKNCEVTISDTTPECFRALLEYFYTGKINKDDKNFLKYCGIVSLYGAPTLEDACKDYCCTNRSFLNSKEWEDVTIAYTELAFKFMKFVIDDLDKK</sequence>
<dbReference type="InterPro" id="IPR000210">
    <property type="entry name" value="BTB/POZ_dom"/>
</dbReference>
<dbReference type="PROSITE" id="PS50097">
    <property type="entry name" value="BTB"/>
    <property type="match status" value="1"/>
</dbReference>